<evidence type="ECO:0000259" key="10">
    <source>
        <dbReference type="PROSITE" id="PS51873"/>
    </source>
</evidence>
<evidence type="ECO:0000256" key="7">
    <source>
        <dbReference type="ARBA" id="ARBA00022786"/>
    </source>
</evidence>
<dbReference type="Proteomes" id="UP001230188">
    <property type="component" value="Unassembled WGS sequence"/>
</dbReference>
<dbReference type="Gene3D" id="1.20.120.1750">
    <property type="match status" value="1"/>
</dbReference>
<dbReference type="SUPFAM" id="SSF57850">
    <property type="entry name" value="RING/U-box"/>
    <property type="match status" value="1"/>
</dbReference>
<reference evidence="11" key="1">
    <citation type="submission" date="2023-01" db="EMBL/GenBank/DDBJ databases">
        <title>Metagenome sequencing of chrysophaentin producing Chrysophaeum taylorii.</title>
        <authorList>
            <person name="Davison J."/>
            <person name="Bewley C."/>
        </authorList>
    </citation>
    <scope>NUCLEOTIDE SEQUENCE</scope>
    <source>
        <strain evidence="11">NIES-1699</strain>
    </source>
</reference>
<dbReference type="CDD" id="cd20335">
    <property type="entry name" value="BRcat_RBR"/>
    <property type="match status" value="1"/>
</dbReference>
<dbReference type="GO" id="GO:0061630">
    <property type="term" value="F:ubiquitin protein ligase activity"/>
    <property type="evidence" value="ECO:0007669"/>
    <property type="project" value="UniProtKB-EC"/>
</dbReference>
<name>A0AAD7U764_9STRA</name>
<keyword evidence="8" id="KW-0862">Zinc</keyword>
<evidence type="ECO:0000256" key="6">
    <source>
        <dbReference type="ARBA" id="ARBA00022771"/>
    </source>
</evidence>
<feature type="region of interest" description="Disordered" evidence="9">
    <location>
        <begin position="1"/>
        <end position="28"/>
    </location>
</feature>
<keyword evidence="6" id="KW-0863">Zinc-finger</keyword>
<evidence type="ECO:0000256" key="4">
    <source>
        <dbReference type="ARBA" id="ARBA00022723"/>
    </source>
</evidence>
<feature type="region of interest" description="Disordered" evidence="9">
    <location>
        <begin position="554"/>
        <end position="575"/>
    </location>
</feature>
<feature type="compositionally biased region" description="Acidic residues" evidence="9">
    <location>
        <begin position="11"/>
        <end position="25"/>
    </location>
</feature>
<evidence type="ECO:0000256" key="5">
    <source>
        <dbReference type="ARBA" id="ARBA00022737"/>
    </source>
</evidence>
<gene>
    <name evidence="11" type="ORF">CTAYLR_007123</name>
</gene>
<proteinExistence type="predicted"/>
<dbReference type="InterPro" id="IPR031127">
    <property type="entry name" value="E3_UB_ligase_RBR"/>
</dbReference>
<dbReference type="Pfam" id="PF01485">
    <property type="entry name" value="IBR"/>
    <property type="match status" value="1"/>
</dbReference>
<dbReference type="EC" id="2.3.2.31" evidence="2"/>
<feature type="compositionally biased region" description="Acidic residues" evidence="9">
    <location>
        <begin position="818"/>
        <end position="829"/>
    </location>
</feature>
<evidence type="ECO:0000313" key="11">
    <source>
        <dbReference type="EMBL" id="KAJ8599540.1"/>
    </source>
</evidence>
<dbReference type="PROSITE" id="PS51873">
    <property type="entry name" value="TRIAD"/>
    <property type="match status" value="1"/>
</dbReference>
<dbReference type="EMBL" id="JAQMWT010000553">
    <property type="protein sequence ID" value="KAJ8599540.1"/>
    <property type="molecule type" value="Genomic_DNA"/>
</dbReference>
<comment type="catalytic activity">
    <reaction evidence="1">
        <text>[E2 ubiquitin-conjugating enzyme]-S-ubiquitinyl-L-cysteine + [acceptor protein]-L-lysine = [E2 ubiquitin-conjugating enzyme]-L-cysteine + [acceptor protein]-N(6)-ubiquitinyl-L-lysine.</text>
        <dbReference type="EC" id="2.3.2.31"/>
    </reaction>
</comment>
<feature type="domain" description="RING-type" evidence="10">
    <location>
        <begin position="1080"/>
        <end position="1294"/>
    </location>
</feature>
<dbReference type="InterPro" id="IPR002867">
    <property type="entry name" value="IBR_dom"/>
</dbReference>
<evidence type="ECO:0000256" key="3">
    <source>
        <dbReference type="ARBA" id="ARBA00022679"/>
    </source>
</evidence>
<organism evidence="11 12">
    <name type="scientific">Chrysophaeum taylorii</name>
    <dbReference type="NCBI Taxonomy" id="2483200"/>
    <lineage>
        <taxon>Eukaryota</taxon>
        <taxon>Sar</taxon>
        <taxon>Stramenopiles</taxon>
        <taxon>Ochrophyta</taxon>
        <taxon>Pelagophyceae</taxon>
        <taxon>Pelagomonadales</taxon>
        <taxon>Pelagomonadaceae</taxon>
        <taxon>Chrysophaeum</taxon>
    </lineage>
</organism>
<dbReference type="PANTHER" id="PTHR11685">
    <property type="entry name" value="RBR FAMILY RING FINGER AND IBR DOMAIN-CONTAINING"/>
    <property type="match status" value="1"/>
</dbReference>
<keyword evidence="12" id="KW-1185">Reference proteome</keyword>
<dbReference type="GO" id="GO:0008270">
    <property type="term" value="F:zinc ion binding"/>
    <property type="evidence" value="ECO:0007669"/>
    <property type="project" value="UniProtKB-KW"/>
</dbReference>
<evidence type="ECO:0000256" key="8">
    <source>
        <dbReference type="ARBA" id="ARBA00022833"/>
    </source>
</evidence>
<evidence type="ECO:0000256" key="9">
    <source>
        <dbReference type="SAM" id="MobiDB-lite"/>
    </source>
</evidence>
<keyword evidence="5" id="KW-0677">Repeat</keyword>
<evidence type="ECO:0000313" key="12">
    <source>
        <dbReference type="Proteomes" id="UP001230188"/>
    </source>
</evidence>
<evidence type="ECO:0000256" key="1">
    <source>
        <dbReference type="ARBA" id="ARBA00001798"/>
    </source>
</evidence>
<dbReference type="CDD" id="cd22584">
    <property type="entry name" value="Rcat_RBR_unk"/>
    <property type="match status" value="1"/>
</dbReference>
<evidence type="ECO:0000256" key="2">
    <source>
        <dbReference type="ARBA" id="ARBA00012251"/>
    </source>
</evidence>
<protein>
    <recommendedName>
        <fullName evidence="2">RBR-type E3 ubiquitin transferase</fullName>
        <ecNumber evidence="2">2.3.2.31</ecNumber>
    </recommendedName>
</protein>
<keyword evidence="4" id="KW-0479">Metal-binding</keyword>
<feature type="region of interest" description="Disordered" evidence="9">
    <location>
        <begin position="1295"/>
        <end position="1349"/>
    </location>
</feature>
<feature type="compositionally biased region" description="Acidic residues" evidence="9">
    <location>
        <begin position="556"/>
        <end position="575"/>
    </location>
</feature>
<comment type="caution">
    <text evidence="11">The sequence shown here is derived from an EMBL/GenBank/DDBJ whole genome shotgun (WGS) entry which is preliminary data.</text>
</comment>
<dbReference type="GO" id="GO:0016567">
    <property type="term" value="P:protein ubiquitination"/>
    <property type="evidence" value="ECO:0007669"/>
    <property type="project" value="InterPro"/>
</dbReference>
<accession>A0AAD7U764</accession>
<dbReference type="InterPro" id="IPR044066">
    <property type="entry name" value="TRIAD_supradom"/>
</dbReference>
<keyword evidence="3" id="KW-0808">Transferase</keyword>
<dbReference type="SMART" id="SM00647">
    <property type="entry name" value="IBR"/>
    <property type="match status" value="2"/>
</dbReference>
<feature type="region of interest" description="Disordered" evidence="9">
    <location>
        <begin position="812"/>
        <end position="832"/>
    </location>
</feature>
<keyword evidence="7" id="KW-0833">Ubl conjugation pathway</keyword>
<sequence>MGGRWRRAMDSDSESDSESDSDSDWDWMGRGVDIVDESRRMVAKREVSPRRVGRRTGPSLRERWWDELDLISRELAEGEGSESFEALRLGSCWRIAALAHAVDEKGSAEGLGRICRWLSGATVKRLALANPDAEDPMGLGAVFRGVCRGLLSSGAFEALDEPLCASLCLRDMYAAYAASDEDSKLGCDVALLSLRAATRGSDQLAVGVALAFVETLARRSREQVSPRLVHAGVCELLVDLVAEDARRSRCGRDNLLLAARAIQALADRSPLARFALSLVDARRALVAAAADDDDLVRATCGRATAVLTEASVLLEVGVRNTIAELERRRWRAGAAAETCGHLGTRLGALYGALKGKGRRRSRLDGRLLTDFFDLVGVVDRQLAVLRVFDRRVVPAIEASANLISMVWTARLVLGRRGRRHHKFRLVDCRNLDALRAESDELWVCVGERLAAYEELATLRHGYDFLRPKYQLLRDDGHELLKADLAEARRVSARFDDVLAALVRVARPRLRAVALLARLGRGLPADSRRRSWARAYEHSDDFSKALPAIQRLFGEDDHQDDDDDDDDQEEEEEDLDALQCEAMCEVSTRRAMLVELQRCKRLLDDTLDEDPDPSRRSSSSWYADGADPLFRKFQFGAPARSRGAPPVPGTTPAAAPMATTDYARLIEAIERRHGEVFATDVILANGATEELWRRRAIYAGRLNTLAVTKDVTDSAAPHVARALRAARHSVESAAGVRRSLVARLVRARQRAGVAVGDRVEWNGGLGIIMRRHSRLANTWIVLVEGPPPLPAYRPDFEDGARRRRVLSASRVRAERREPFDDDDDDDDDDTYAVPASQLRVSLEDDDGDLDAVMKDYRISRAALGRLDRVVARLERLADGRETAARREIVLEARDRLGDAACDCAPDKCACWASEPVGEDLGKLRRLAHRAERAVATRAAVFRAKFERLAELKKILSSEEYDESGIFLDDDQRLDAEALARLDDEIAVWQLDLDGRRAIFDAYASSLVRHWRNFGSVPTSHWLDEANRAEPVSLGASWLDAVAFATVDDDNRDRRSSPPTLRATFLREARNRLVWWRTTWRDLATCRVCYEPMPRAHLLGRLARRADPCCDHVGEACVCCARDFARAALADASRVGPTGLACFDVETAACDFVMAPKWLEDRGILTKQEAHRLRRFARAARLRGGDKCWCPRGCDSVVDLTARRACAACGVPVCPDCRQAAHPGTPCAPTNARADFALADAAGWASCPDCAAIVEKTEACDHITCRCGARFCYNCGARGHDCPTTCPLPRAHAFAAPGTTQQSPRLPPPDDAAPASASSEDDTLPSIGLPSETADDDDDHHHPDNQRRAFPRLSLLRSGRIVYDGLNVASF</sequence>